<evidence type="ECO:0000256" key="9">
    <source>
        <dbReference type="ARBA" id="ARBA00023204"/>
    </source>
</evidence>
<dbReference type="NCBIfam" id="TIGR00758">
    <property type="entry name" value="UDG_fam4"/>
    <property type="match status" value="1"/>
</dbReference>
<dbReference type="InterPro" id="IPR051536">
    <property type="entry name" value="UDG_Type-4/5"/>
</dbReference>
<dbReference type="PANTHER" id="PTHR33693">
    <property type="entry name" value="TYPE-5 URACIL-DNA GLYCOSYLASE"/>
    <property type="match status" value="1"/>
</dbReference>
<evidence type="ECO:0000313" key="12">
    <source>
        <dbReference type="Proteomes" id="UP001201844"/>
    </source>
</evidence>
<reference evidence="11 12" key="1">
    <citation type="submission" date="2022-02" db="EMBL/GenBank/DDBJ databases">
        <title>Shinella B3.7 sp. nov., isolated from Sediment (Zhairuo Island).</title>
        <authorList>
            <person name="Chen G."/>
        </authorList>
    </citation>
    <scope>NUCLEOTIDE SEQUENCE [LARGE SCALE GENOMIC DNA]</scope>
    <source>
        <strain evidence="11 12">B3.7</strain>
    </source>
</reference>
<proteinExistence type="inferred from homology"/>
<accession>A0ABT0CIL2</accession>
<keyword evidence="7" id="KW-0408">Iron</keyword>
<dbReference type="InterPro" id="IPR005122">
    <property type="entry name" value="Uracil-DNA_glycosylase-like"/>
</dbReference>
<evidence type="ECO:0000256" key="3">
    <source>
        <dbReference type="ARBA" id="ARBA00022485"/>
    </source>
</evidence>
<evidence type="ECO:0000259" key="10">
    <source>
        <dbReference type="SMART" id="SM00986"/>
    </source>
</evidence>
<evidence type="ECO:0000256" key="6">
    <source>
        <dbReference type="ARBA" id="ARBA00022801"/>
    </source>
</evidence>
<feature type="domain" description="Uracil-DNA glycosylase-like" evidence="10">
    <location>
        <begin position="313"/>
        <end position="473"/>
    </location>
</feature>
<dbReference type="InterPro" id="IPR025404">
    <property type="entry name" value="DUF4130"/>
</dbReference>
<keyword evidence="4" id="KW-0479">Metal-binding</keyword>
<dbReference type="SMART" id="SM00987">
    <property type="entry name" value="UreE_C"/>
    <property type="match status" value="1"/>
</dbReference>
<name>A0ABT0CIL2_9HYPH</name>
<dbReference type="SUPFAM" id="SSF52141">
    <property type="entry name" value="Uracil-DNA glycosylase-like"/>
    <property type="match status" value="1"/>
</dbReference>
<dbReference type="NCBIfam" id="TIGR03914">
    <property type="entry name" value="UDG_fam_dom"/>
    <property type="match status" value="1"/>
</dbReference>
<evidence type="ECO:0000256" key="2">
    <source>
        <dbReference type="ARBA" id="ARBA00019403"/>
    </source>
</evidence>
<dbReference type="InterPro" id="IPR005273">
    <property type="entry name" value="Ura-DNA_glyco_family4"/>
</dbReference>
<dbReference type="Pfam" id="PF03167">
    <property type="entry name" value="UDG"/>
    <property type="match status" value="1"/>
</dbReference>
<dbReference type="SMART" id="SM00986">
    <property type="entry name" value="UDG"/>
    <property type="match status" value="1"/>
</dbReference>
<dbReference type="Gene3D" id="3.40.470.10">
    <property type="entry name" value="Uracil-DNA glycosylase-like domain"/>
    <property type="match status" value="1"/>
</dbReference>
<evidence type="ECO:0000256" key="5">
    <source>
        <dbReference type="ARBA" id="ARBA00022763"/>
    </source>
</evidence>
<keyword evidence="12" id="KW-1185">Reference proteome</keyword>
<sequence length="485" mass="54901">MHTIPLLGRGDFSEWRDAARALAAAGISPREVDWRVNGSEELFEVEAPELPAPSATAPPLTVPPAFLPLAEAVVCHTEPGRFHLLYRLLWRLQSDKRLLELSADKDVAWARILAKNIHRDSHKMTAFVRFKEIPGAVEGRRRFFAWFEPTHFVVARTAPFFRRRFADMDWIIATPKGTASWDGESLIFDTRPGDNPGHGDPTDDLWRTYYASIFNPARLKLKAMQAEMPKKYWRHLPEADLIPELIANAEANVRAMAERAASDPPLFHYRLRENAPALPQIIPAEADTIEGLREEARRCQRCPLHCTATQTVFGEGPPDARIMMVGEQPGDQEDLAGRPFVGPAGKVFDAVLKEADIARDALYLTNAVKHFKYEPRGKRRIHQKPDRNEIEHCRWWLAKEVELVKPKLIVALGATAVFALSGERKPLSQLRGKPITMQGDVVLYPTVHPSFLLRLPDEAERKRQHALFVEDMQMVRHLSETMAAA</sequence>
<keyword evidence="5" id="KW-0227">DNA damage</keyword>
<keyword evidence="8" id="KW-0411">Iron-sulfur</keyword>
<comment type="caution">
    <text evidence="11">The sequence shown here is derived from an EMBL/GenBank/DDBJ whole genome shotgun (WGS) entry which is preliminary data.</text>
</comment>
<evidence type="ECO:0000256" key="4">
    <source>
        <dbReference type="ARBA" id="ARBA00022723"/>
    </source>
</evidence>
<dbReference type="RefSeq" id="WP_241598156.1">
    <property type="nucleotide sequence ID" value="NZ_JAKVIN010000002.1"/>
</dbReference>
<evidence type="ECO:0000256" key="7">
    <source>
        <dbReference type="ARBA" id="ARBA00023004"/>
    </source>
</evidence>
<dbReference type="InterPro" id="IPR036895">
    <property type="entry name" value="Uracil-DNA_glycosylase-like_sf"/>
</dbReference>
<keyword evidence="3" id="KW-0004">4Fe-4S</keyword>
<keyword evidence="6" id="KW-0378">Hydrolase</keyword>
<dbReference type="Pfam" id="PF13566">
    <property type="entry name" value="DUF4130"/>
    <property type="match status" value="1"/>
</dbReference>
<organism evidence="11 12">
    <name type="scientific">Shinella sedimenti</name>
    <dbReference type="NCBI Taxonomy" id="2919913"/>
    <lineage>
        <taxon>Bacteria</taxon>
        <taxon>Pseudomonadati</taxon>
        <taxon>Pseudomonadota</taxon>
        <taxon>Alphaproteobacteria</taxon>
        <taxon>Hyphomicrobiales</taxon>
        <taxon>Rhizobiaceae</taxon>
        <taxon>Shinella</taxon>
    </lineage>
</organism>
<evidence type="ECO:0000256" key="1">
    <source>
        <dbReference type="ARBA" id="ARBA00006521"/>
    </source>
</evidence>
<evidence type="ECO:0000313" key="11">
    <source>
        <dbReference type="EMBL" id="MCJ8148455.1"/>
    </source>
</evidence>
<dbReference type="Proteomes" id="UP001201844">
    <property type="component" value="Unassembled WGS sequence"/>
</dbReference>
<gene>
    <name evidence="11" type="ORF">MKI86_04850</name>
</gene>
<evidence type="ECO:0000256" key="8">
    <source>
        <dbReference type="ARBA" id="ARBA00023014"/>
    </source>
</evidence>
<protein>
    <recommendedName>
        <fullName evidence="2">Type-4 uracil-DNA glycosylase</fullName>
    </recommendedName>
</protein>
<keyword evidence="9" id="KW-0234">DNA repair</keyword>
<dbReference type="NCBIfam" id="TIGR03915">
    <property type="entry name" value="SAM_7_link_chp"/>
    <property type="match status" value="1"/>
</dbReference>
<dbReference type="PANTHER" id="PTHR33693:SF9">
    <property type="entry name" value="TYPE-4 URACIL-DNA GLYCOSYLASE"/>
    <property type="match status" value="1"/>
</dbReference>
<dbReference type="EMBL" id="JAKVIN010000002">
    <property type="protein sequence ID" value="MCJ8148455.1"/>
    <property type="molecule type" value="Genomic_DNA"/>
</dbReference>
<dbReference type="CDD" id="cd10030">
    <property type="entry name" value="UDG-F4_TTUDGA_SPO1dp_like"/>
    <property type="match status" value="1"/>
</dbReference>
<dbReference type="InterPro" id="IPR023875">
    <property type="entry name" value="DNA_repair_put"/>
</dbReference>
<comment type="similarity">
    <text evidence="1">Belongs to the uracil-DNA glycosylase (UDG) superfamily. Type 4 (UDGa) family.</text>
</comment>